<gene>
    <name evidence="6" type="ORF">TBH_C1416</name>
</gene>
<dbReference type="PROSITE" id="PS00922">
    <property type="entry name" value="TRANSGLYCOSYLASE"/>
    <property type="match status" value="1"/>
</dbReference>
<dbReference type="CDD" id="cd00254">
    <property type="entry name" value="LT-like"/>
    <property type="match status" value="1"/>
</dbReference>
<dbReference type="Pfam" id="PF01464">
    <property type="entry name" value="SLT"/>
    <property type="match status" value="1"/>
</dbReference>
<comment type="similarity">
    <text evidence="1">Belongs to the transglycosylase Slt family.</text>
</comment>
<dbReference type="PANTHER" id="PTHR37423">
    <property type="entry name" value="SOLUBLE LYTIC MUREIN TRANSGLYCOSYLASE-RELATED"/>
    <property type="match status" value="1"/>
</dbReference>
<dbReference type="InterPro" id="IPR023346">
    <property type="entry name" value="Lysozyme-like_dom_sf"/>
</dbReference>
<dbReference type="Proteomes" id="UP000031631">
    <property type="component" value="Chromosome"/>
</dbReference>
<sequence length="248" mass="27907">MIRLFLALLFILTVAQAAADTYVCTDEEGDTTLTNVPCNRGSITQKHNRSSRTRPQNNRKIIGYSYRFEDREGRTLYTNRRKAGKGMKLVSRRPIYYYGKPRSGGPAPVLKVLRERVKEYKPLILQAARDTGLDANLIHAVILAESAYDPQARSPKGAMGLMQLMPATAKRYGVANPYDPAQNIRGGTRYLSYLMKRFGNDLELAVAAYNAGEGAVEKYNRSIPPYKETQNYVEKVKGYMAQGMLAFY</sequence>
<dbReference type="AlphaFoldDB" id="A0A7U6GIP7"/>
<dbReference type="SUPFAM" id="SSF53955">
    <property type="entry name" value="Lysozyme-like"/>
    <property type="match status" value="1"/>
</dbReference>
<dbReference type="Pfam" id="PF13511">
    <property type="entry name" value="DUF4124"/>
    <property type="match status" value="1"/>
</dbReference>
<reference evidence="6 7" key="1">
    <citation type="journal article" date="2014" name="PLoS ONE">
        <title>Physiological and genomic features of a novel sulfur-oxidizing gammaproteobacterium belonging to a previously uncultivated symbiotic lineage isolated from a hydrothermal vent.</title>
        <authorList>
            <person name="Nunoura T."/>
            <person name="Takaki Y."/>
            <person name="Kazama H."/>
            <person name="Kakuta J."/>
            <person name="Shimamura S."/>
            <person name="Makita H."/>
            <person name="Hirai M."/>
            <person name="Miyazaki M."/>
            <person name="Takai K."/>
        </authorList>
    </citation>
    <scope>NUCLEOTIDE SEQUENCE [LARGE SCALE GENOMIC DNA]</scope>
    <source>
        <strain evidence="6 7">Hiromi1</strain>
    </source>
</reference>
<dbReference type="PANTHER" id="PTHR37423:SF2">
    <property type="entry name" value="MEMBRANE-BOUND LYTIC MUREIN TRANSGLYCOSYLASE C"/>
    <property type="match status" value="1"/>
</dbReference>
<evidence type="ECO:0000259" key="5">
    <source>
        <dbReference type="Pfam" id="PF13511"/>
    </source>
</evidence>
<feature type="signal peptide" evidence="3">
    <location>
        <begin position="1"/>
        <end position="19"/>
    </location>
</feature>
<organism evidence="6 7">
    <name type="scientific">Thiolapillus brandeum</name>
    <dbReference type="NCBI Taxonomy" id="1076588"/>
    <lineage>
        <taxon>Bacteria</taxon>
        <taxon>Pseudomonadati</taxon>
        <taxon>Pseudomonadota</taxon>
        <taxon>Gammaproteobacteria</taxon>
        <taxon>Chromatiales</taxon>
        <taxon>Sedimenticolaceae</taxon>
        <taxon>Thiolapillus</taxon>
    </lineage>
</organism>
<accession>A0A7U6GIP7</accession>
<dbReference type="InterPro" id="IPR008258">
    <property type="entry name" value="Transglycosylase_SLT_dom_1"/>
</dbReference>
<dbReference type="EMBL" id="AP012273">
    <property type="protein sequence ID" value="BAO44339.1"/>
    <property type="molecule type" value="Genomic_DNA"/>
</dbReference>
<evidence type="ECO:0000313" key="6">
    <source>
        <dbReference type="EMBL" id="BAO44339.1"/>
    </source>
</evidence>
<keyword evidence="3" id="KW-0732">Signal</keyword>
<evidence type="ECO:0000256" key="2">
    <source>
        <dbReference type="SAM" id="MobiDB-lite"/>
    </source>
</evidence>
<dbReference type="KEGG" id="tbn:TBH_C1416"/>
<evidence type="ECO:0000256" key="1">
    <source>
        <dbReference type="ARBA" id="ARBA00007734"/>
    </source>
</evidence>
<keyword evidence="7" id="KW-1185">Reference proteome</keyword>
<evidence type="ECO:0000259" key="4">
    <source>
        <dbReference type="Pfam" id="PF01464"/>
    </source>
</evidence>
<feature type="domain" description="DUF4124" evidence="5">
    <location>
        <begin position="8"/>
        <end position="45"/>
    </location>
</feature>
<feature type="domain" description="Transglycosylase SLT" evidence="4">
    <location>
        <begin position="123"/>
        <end position="222"/>
    </location>
</feature>
<evidence type="ECO:0000313" key="7">
    <source>
        <dbReference type="Proteomes" id="UP000031631"/>
    </source>
</evidence>
<dbReference type="GO" id="GO:0000270">
    <property type="term" value="P:peptidoglycan metabolic process"/>
    <property type="evidence" value="ECO:0007669"/>
    <property type="project" value="InterPro"/>
</dbReference>
<feature type="chain" id="PRO_5031560498" description="Lytic transglycosylase domain-containing protein" evidence="3">
    <location>
        <begin position="20"/>
        <end position="248"/>
    </location>
</feature>
<evidence type="ECO:0000256" key="3">
    <source>
        <dbReference type="SAM" id="SignalP"/>
    </source>
</evidence>
<name>A0A7U6GIP7_9GAMM</name>
<feature type="region of interest" description="Disordered" evidence="2">
    <location>
        <begin position="36"/>
        <end position="56"/>
    </location>
</feature>
<evidence type="ECO:0008006" key="8">
    <source>
        <dbReference type="Google" id="ProtNLM"/>
    </source>
</evidence>
<dbReference type="RefSeq" id="WP_070104857.1">
    <property type="nucleotide sequence ID" value="NZ_AP012273.1"/>
</dbReference>
<dbReference type="InterPro" id="IPR000189">
    <property type="entry name" value="Transglyc_AS"/>
</dbReference>
<protein>
    <recommendedName>
        <fullName evidence="8">Lytic transglycosylase domain-containing protein</fullName>
    </recommendedName>
</protein>
<feature type="compositionally biased region" description="Polar residues" evidence="2">
    <location>
        <begin position="36"/>
        <end position="45"/>
    </location>
</feature>
<dbReference type="Gene3D" id="1.10.530.10">
    <property type="match status" value="1"/>
</dbReference>
<proteinExistence type="inferred from homology"/>
<dbReference type="GO" id="GO:0008933">
    <property type="term" value="F:peptidoglycan lytic transglycosylase activity"/>
    <property type="evidence" value="ECO:0007669"/>
    <property type="project" value="InterPro"/>
</dbReference>
<dbReference type="InterPro" id="IPR025392">
    <property type="entry name" value="DUF4124"/>
</dbReference>
<dbReference type="OrthoDB" id="9815002at2"/>
<dbReference type="GO" id="GO:0016020">
    <property type="term" value="C:membrane"/>
    <property type="evidence" value="ECO:0007669"/>
    <property type="project" value="InterPro"/>
</dbReference>